<gene>
    <name evidence="2" type="ORF">RSO01_56080</name>
</gene>
<dbReference type="EMBL" id="BKAJ01000100">
    <property type="protein sequence ID" value="GEP58442.1"/>
    <property type="molecule type" value="Genomic_DNA"/>
</dbReference>
<evidence type="ECO:0000313" key="3">
    <source>
        <dbReference type="Proteomes" id="UP000321058"/>
    </source>
</evidence>
<comment type="caution">
    <text evidence="2">The sequence shown here is derived from an EMBL/GenBank/DDBJ whole genome shotgun (WGS) entry which is preliminary data.</text>
</comment>
<organism evidence="2 3">
    <name type="scientific">Reyranella soli</name>
    <dbReference type="NCBI Taxonomy" id="1230389"/>
    <lineage>
        <taxon>Bacteria</taxon>
        <taxon>Pseudomonadati</taxon>
        <taxon>Pseudomonadota</taxon>
        <taxon>Alphaproteobacteria</taxon>
        <taxon>Hyphomicrobiales</taxon>
        <taxon>Reyranellaceae</taxon>
        <taxon>Reyranella</taxon>
    </lineage>
</organism>
<protein>
    <recommendedName>
        <fullName evidence="4">PepSY domain-containing protein</fullName>
    </recommendedName>
</protein>
<proteinExistence type="predicted"/>
<dbReference type="AlphaFoldDB" id="A0A512NHQ1"/>
<evidence type="ECO:0008006" key="4">
    <source>
        <dbReference type="Google" id="ProtNLM"/>
    </source>
</evidence>
<sequence>MKNLLSAIVMAVLVGTFVLAPAPQSTLTVLSRAPAETVAVAPVIDDTAAKAAIEASGYREVSGLIKAADGTWRATAYIGTAEVQLVVDSRGRVQPD</sequence>
<keyword evidence="1" id="KW-0732">Signal</keyword>
<reference evidence="2 3" key="1">
    <citation type="submission" date="2019-07" db="EMBL/GenBank/DDBJ databases">
        <title>Whole genome shotgun sequence of Reyranella soli NBRC 108950.</title>
        <authorList>
            <person name="Hosoyama A."/>
            <person name="Uohara A."/>
            <person name="Ohji S."/>
            <person name="Ichikawa N."/>
        </authorList>
    </citation>
    <scope>NUCLEOTIDE SEQUENCE [LARGE SCALE GENOMIC DNA]</scope>
    <source>
        <strain evidence="2 3">NBRC 108950</strain>
    </source>
</reference>
<accession>A0A512NHQ1</accession>
<keyword evidence="3" id="KW-1185">Reference proteome</keyword>
<evidence type="ECO:0000256" key="1">
    <source>
        <dbReference type="SAM" id="SignalP"/>
    </source>
</evidence>
<dbReference type="Proteomes" id="UP000321058">
    <property type="component" value="Unassembled WGS sequence"/>
</dbReference>
<evidence type="ECO:0000313" key="2">
    <source>
        <dbReference type="EMBL" id="GEP58442.1"/>
    </source>
</evidence>
<name>A0A512NHQ1_9HYPH</name>
<feature type="signal peptide" evidence="1">
    <location>
        <begin position="1"/>
        <end position="20"/>
    </location>
</feature>
<feature type="chain" id="PRO_5022208969" description="PepSY domain-containing protein" evidence="1">
    <location>
        <begin position="21"/>
        <end position="96"/>
    </location>
</feature>